<sequence length="70" mass="7517">MFSHFGSSPKGLPDGFAPHDGPTSGGSSGESRDVVRRCDGGILKIVVKEQGELCSMWRLTLEEEIVVVQV</sequence>
<evidence type="ECO:0000256" key="1">
    <source>
        <dbReference type="SAM" id="MobiDB-lite"/>
    </source>
</evidence>
<name>A0ABU6YTF4_9FABA</name>
<keyword evidence="3" id="KW-1185">Reference proteome</keyword>
<feature type="region of interest" description="Disordered" evidence="1">
    <location>
        <begin position="1"/>
        <end position="34"/>
    </location>
</feature>
<protein>
    <submittedName>
        <fullName evidence="2">Uncharacterized protein</fullName>
    </submittedName>
</protein>
<evidence type="ECO:0000313" key="2">
    <source>
        <dbReference type="EMBL" id="MED6211898.1"/>
    </source>
</evidence>
<dbReference type="EMBL" id="JASCZI010242720">
    <property type="protein sequence ID" value="MED6211898.1"/>
    <property type="molecule type" value="Genomic_DNA"/>
</dbReference>
<proteinExistence type="predicted"/>
<organism evidence="2 3">
    <name type="scientific">Stylosanthes scabra</name>
    <dbReference type="NCBI Taxonomy" id="79078"/>
    <lineage>
        <taxon>Eukaryota</taxon>
        <taxon>Viridiplantae</taxon>
        <taxon>Streptophyta</taxon>
        <taxon>Embryophyta</taxon>
        <taxon>Tracheophyta</taxon>
        <taxon>Spermatophyta</taxon>
        <taxon>Magnoliopsida</taxon>
        <taxon>eudicotyledons</taxon>
        <taxon>Gunneridae</taxon>
        <taxon>Pentapetalae</taxon>
        <taxon>rosids</taxon>
        <taxon>fabids</taxon>
        <taxon>Fabales</taxon>
        <taxon>Fabaceae</taxon>
        <taxon>Papilionoideae</taxon>
        <taxon>50 kb inversion clade</taxon>
        <taxon>dalbergioids sensu lato</taxon>
        <taxon>Dalbergieae</taxon>
        <taxon>Pterocarpus clade</taxon>
        <taxon>Stylosanthes</taxon>
    </lineage>
</organism>
<comment type="caution">
    <text evidence="2">The sequence shown here is derived from an EMBL/GenBank/DDBJ whole genome shotgun (WGS) entry which is preliminary data.</text>
</comment>
<reference evidence="2 3" key="1">
    <citation type="journal article" date="2023" name="Plants (Basel)">
        <title>Bridging the Gap: Combining Genomics and Transcriptomics Approaches to Understand Stylosanthes scabra, an Orphan Legume from the Brazilian Caatinga.</title>
        <authorList>
            <person name="Ferreira-Neto J.R.C."/>
            <person name="da Silva M.D."/>
            <person name="Binneck E."/>
            <person name="de Melo N.F."/>
            <person name="da Silva R.H."/>
            <person name="de Melo A.L.T.M."/>
            <person name="Pandolfi V."/>
            <person name="Bustamante F.O."/>
            <person name="Brasileiro-Vidal A.C."/>
            <person name="Benko-Iseppon A.M."/>
        </authorList>
    </citation>
    <scope>NUCLEOTIDE SEQUENCE [LARGE SCALE GENOMIC DNA]</scope>
    <source>
        <tissue evidence="2">Leaves</tissue>
    </source>
</reference>
<gene>
    <name evidence="2" type="ORF">PIB30_077984</name>
</gene>
<evidence type="ECO:0000313" key="3">
    <source>
        <dbReference type="Proteomes" id="UP001341840"/>
    </source>
</evidence>
<dbReference type="Proteomes" id="UP001341840">
    <property type="component" value="Unassembled WGS sequence"/>
</dbReference>
<accession>A0ABU6YTF4</accession>